<dbReference type="GO" id="GO:0030426">
    <property type="term" value="C:growth cone"/>
    <property type="evidence" value="ECO:0007669"/>
    <property type="project" value="TreeGrafter"/>
</dbReference>
<dbReference type="PIRSF" id="PIRSF005682">
    <property type="entry name" value="Fascin"/>
    <property type="match status" value="1"/>
</dbReference>
<reference evidence="9 10" key="1">
    <citation type="submission" date="2020-10" db="EMBL/GenBank/DDBJ databases">
        <title>Pygocentrus nattereri (red-bellied piranha) genome, fPygNat1, primary haplotype.</title>
        <authorList>
            <person name="Myers G."/>
            <person name="Meyer A."/>
            <person name="Karagic N."/>
            <person name="Pippel M."/>
            <person name="Winkler S."/>
            <person name="Tracey A."/>
            <person name="Wood J."/>
            <person name="Formenti G."/>
            <person name="Howe K."/>
            <person name="Fedrigo O."/>
            <person name="Jarvis E.D."/>
        </authorList>
    </citation>
    <scope>NUCLEOTIDE SEQUENCE [LARGE SCALE GENOMIC DNA]</scope>
</reference>
<reference evidence="9" key="3">
    <citation type="submission" date="2025-09" db="UniProtKB">
        <authorList>
            <consortium name="Ensembl"/>
        </authorList>
    </citation>
    <scope>IDENTIFICATION</scope>
</reference>
<comment type="subcellular location">
    <subcellularLocation>
        <location evidence="1 7">Cytoplasm</location>
        <location evidence="1 7">Cytoskeleton</location>
    </subcellularLocation>
</comment>
<evidence type="ECO:0000256" key="4">
    <source>
        <dbReference type="ARBA" id="ARBA00023203"/>
    </source>
</evidence>
<keyword evidence="3 7" id="KW-0963">Cytoplasm</keyword>
<feature type="domain" description="Fascin-like" evidence="8">
    <location>
        <begin position="389"/>
        <end position="492"/>
    </location>
</feature>
<dbReference type="FunFam" id="2.80.10.50:FF:000010">
    <property type="entry name" value="Fascin"/>
    <property type="match status" value="1"/>
</dbReference>
<organism evidence="9 10">
    <name type="scientific">Pygocentrus nattereri</name>
    <name type="common">Red-bellied piranha</name>
    <dbReference type="NCBI Taxonomy" id="42514"/>
    <lineage>
        <taxon>Eukaryota</taxon>
        <taxon>Metazoa</taxon>
        <taxon>Chordata</taxon>
        <taxon>Craniata</taxon>
        <taxon>Vertebrata</taxon>
        <taxon>Euteleostomi</taxon>
        <taxon>Actinopterygii</taxon>
        <taxon>Neopterygii</taxon>
        <taxon>Teleostei</taxon>
        <taxon>Ostariophysi</taxon>
        <taxon>Characiformes</taxon>
        <taxon>Characoidei</taxon>
        <taxon>Pygocentrus</taxon>
    </lineage>
</organism>
<evidence type="ECO:0000313" key="9">
    <source>
        <dbReference type="Ensembl" id="ENSPNAP00000009230.2"/>
    </source>
</evidence>
<feature type="domain" description="Fascin-like" evidence="8">
    <location>
        <begin position="266"/>
        <end position="374"/>
    </location>
</feature>
<dbReference type="Gene3D" id="2.80.10.50">
    <property type="match status" value="4"/>
</dbReference>
<evidence type="ECO:0000313" key="10">
    <source>
        <dbReference type="Proteomes" id="UP001501920"/>
    </source>
</evidence>
<feature type="domain" description="Fascin-like" evidence="8">
    <location>
        <begin position="142"/>
        <end position="252"/>
    </location>
</feature>
<dbReference type="InterPro" id="IPR008999">
    <property type="entry name" value="Actin-crosslinking"/>
</dbReference>
<dbReference type="GO" id="GO:0051017">
    <property type="term" value="P:actin filament bundle assembly"/>
    <property type="evidence" value="ECO:0007669"/>
    <property type="project" value="TreeGrafter"/>
</dbReference>
<dbReference type="FunFam" id="2.80.10.50:FF:000015">
    <property type="entry name" value="Fascin"/>
    <property type="match status" value="1"/>
</dbReference>
<dbReference type="Ensembl" id="ENSPNAT00000015512.2">
    <property type="protein sequence ID" value="ENSPNAP00000009230.2"/>
    <property type="gene ID" value="ENSPNAG00000014780.2"/>
</dbReference>
<dbReference type="GO" id="GO:0001726">
    <property type="term" value="C:ruffle"/>
    <property type="evidence" value="ECO:0007669"/>
    <property type="project" value="TreeGrafter"/>
</dbReference>
<evidence type="ECO:0000256" key="7">
    <source>
        <dbReference type="PIRNR" id="PIRNR005682"/>
    </source>
</evidence>
<dbReference type="FunFam" id="2.80.10.50:FF:000030">
    <property type="entry name" value="Fascin"/>
    <property type="match status" value="1"/>
</dbReference>
<dbReference type="GO" id="GO:0005737">
    <property type="term" value="C:cytoplasm"/>
    <property type="evidence" value="ECO:0007669"/>
    <property type="project" value="TreeGrafter"/>
</dbReference>
<dbReference type="InterPro" id="IPR022768">
    <property type="entry name" value="Fascin-like_dom"/>
</dbReference>
<proteinExistence type="inferred from homology"/>
<dbReference type="GO" id="GO:0030175">
    <property type="term" value="C:filopodium"/>
    <property type="evidence" value="ECO:0007669"/>
    <property type="project" value="TreeGrafter"/>
</dbReference>
<keyword evidence="4 7" id="KW-0009">Actin-binding</keyword>
<protein>
    <recommendedName>
        <fullName evidence="6 7">Fascin</fullName>
    </recommendedName>
</protein>
<name>A0A3B4CD47_PYGNA</name>
<keyword evidence="10" id="KW-1185">Reference proteome</keyword>
<dbReference type="OMA" id="ECNKAIY"/>
<dbReference type="GO" id="GO:0005902">
    <property type="term" value="C:microvillus"/>
    <property type="evidence" value="ECO:0007669"/>
    <property type="project" value="TreeGrafter"/>
</dbReference>
<dbReference type="GO" id="GO:0016477">
    <property type="term" value="P:cell migration"/>
    <property type="evidence" value="ECO:0007669"/>
    <property type="project" value="TreeGrafter"/>
</dbReference>
<dbReference type="InterPro" id="IPR010431">
    <property type="entry name" value="Fascin"/>
</dbReference>
<evidence type="ECO:0000259" key="8">
    <source>
        <dbReference type="Pfam" id="PF06268"/>
    </source>
</evidence>
<dbReference type="GO" id="GO:0007163">
    <property type="term" value="P:establishment or maintenance of cell polarity"/>
    <property type="evidence" value="ECO:0007669"/>
    <property type="project" value="TreeGrafter"/>
</dbReference>
<keyword evidence="5 7" id="KW-0206">Cytoskeleton</keyword>
<dbReference type="PANTHER" id="PTHR10551:SF39">
    <property type="entry name" value="FASCIN"/>
    <property type="match status" value="1"/>
</dbReference>
<dbReference type="Proteomes" id="UP001501920">
    <property type="component" value="Chromosome 12"/>
</dbReference>
<reference evidence="9" key="2">
    <citation type="submission" date="2025-08" db="UniProtKB">
        <authorList>
            <consortium name="Ensembl"/>
        </authorList>
    </citation>
    <scope>IDENTIFICATION</scope>
</reference>
<evidence type="ECO:0000256" key="6">
    <source>
        <dbReference type="ARBA" id="ARBA00067375"/>
    </source>
</evidence>
<sequence length="492" mass="53486">MAAPDAPGEPLVIRLGLINAENKYLTAEAFGFSINASAASMKKKQVWTLEHAGDADCSCVLLRSHLGRYLACNADGVVTAERERPEADCRFAVLAHDDGRWSLRSDVHTRFYLGGAEDRVAGVADPAAKWSVHLAVHPQVSVYSTSRKRYAGVRAGQLATDRDAPWGVDALLTLVYAERRYHLQTHDGRFLSASGKLLDGPPAAASTGFTLEFRAGAVAFRDAAGAYLAPSGPAGALKAGKSARAGKDELFVMERSRAQVALTASNGRNVSTRQGVDLSANQDEESDQEVFQMEMDRETKRCALRCYSGKYWSLAPNGAIQCTASAKSASCFFDLEWKDSKVSLKASNGKYLTAKKNGQLTASVDSAGDQEQFVLKLINRPLIVLLGEHGFIGCRKQGTGTLDCNRSSYDVFQLEYNNNAYSLRDSTGKYWTVEADGTVVSSSGTPVYFHFEFCDYNKVAIKTQEGFYLKGDHAGVLKANAQGIEKASLWEY</sequence>
<dbReference type="FunFam" id="2.80.10.50:FF:000008">
    <property type="entry name" value="Fascin"/>
    <property type="match status" value="1"/>
</dbReference>
<comment type="similarity">
    <text evidence="2 7">Belongs to the fascin family.</text>
</comment>
<dbReference type="GeneID" id="108439081"/>
<evidence type="ECO:0000256" key="2">
    <source>
        <dbReference type="ARBA" id="ARBA00007415"/>
    </source>
</evidence>
<dbReference type="GO" id="GO:0030674">
    <property type="term" value="F:protein-macromolecule adaptor activity"/>
    <property type="evidence" value="ECO:0007669"/>
    <property type="project" value="InterPro"/>
</dbReference>
<dbReference type="PANTHER" id="PTHR10551">
    <property type="entry name" value="FASCIN"/>
    <property type="match status" value="1"/>
</dbReference>
<feature type="domain" description="Fascin-like" evidence="8">
    <location>
        <begin position="22"/>
        <end position="120"/>
    </location>
</feature>
<dbReference type="GO" id="GO:0030027">
    <property type="term" value="C:lamellipodium"/>
    <property type="evidence" value="ECO:0007669"/>
    <property type="project" value="TreeGrafter"/>
</dbReference>
<dbReference type="GO" id="GO:0015629">
    <property type="term" value="C:actin cytoskeleton"/>
    <property type="evidence" value="ECO:0007669"/>
    <property type="project" value="TreeGrafter"/>
</dbReference>
<dbReference type="GO" id="GO:0051015">
    <property type="term" value="F:actin filament binding"/>
    <property type="evidence" value="ECO:0007669"/>
    <property type="project" value="InterPro"/>
</dbReference>
<dbReference type="CTD" id="570314"/>
<evidence type="ECO:0000256" key="5">
    <source>
        <dbReference type="ARBA" id="ARBA00023212"/>
    </source>
</evidence>
<dbReference type="GO" id="GO:0031253">
    <property type="term" value="C:cell projection membrane"/>
    <property type="evidence" value="ECO:0007669"/>
    <property type="project" value="TreeGrafter"/>
</dbReference>
<dbReference type="Pfam" id="PF06268">
    <property type="entry name" value="Fascin"/>
    <property type="match status" value="4"/>
</dbReference>
<dbReference type="GeneTree" id="ENSGT00950000183157"/>
<dbReference type="SUPFAM" id="SSF50405">
    <property type="entry name" value="Actin-crosslinking proteins"/>
    <property type="match status" value="4"/>
</dbReference>
<evidence type="ECO:0000256" key="1">
    <source>
        <dbReference type="ARBA" id="ARBA00004245"/>
    </source>
</evidence>
<evidence type="ECO:0000256" key="3">
    <source>
        <dbReference type="ARBA" id="ARBA00022490"/>
    </source>
</evidence>
<dbReference type="AlphaFoldDB" id="A0A3B4CD47"/>
<accession>A0A3B4CD47</accession>
<dbReference type="InterPro" id="IPR024703">
    <property type="entry name" value="Fascin_metazoans"/>
</dbReference>